<dbReference type="AlphaFoldDB" id="A0A1H5GT99"/>
<evidence type="ECO:0000256" key="2">
    <source>
        <dbReference type="ARBA" id="ARBA00022448"/>
    </source>
</evidence>
<evidence type="ECO:0000256" key="3">
    <source>
        <dbReference type="ARBA" id="ARBA00022475"/>
    </source>
</evidence>
<dbReference type="Proteomes" id="UP000199220">
    <property type="component" value="Unassembled WGS sequence"/>
</dbReference>
<evidence type="ECO:0000256" key="7">
    <source>
        <dbReference type="RuleBase" id="RU363032"/>
    </source>
</evidence>
<dbReference type="InterPro" id="IPR050809">
    <property type="entry name" value="UgpAE/MalFG_permease"/>
</dbReference>
<comment type="subcellular location">
    <subcellularLocation>
        <location evidence="1 7">Cell membrane</location>
        <topology evidence="1 7">Multi-pass membrane protein</topology>
    </subcellularLocation>
</comment>
<dbReference type="PANTHER" id="PTHR43227:SF8">
    <property type="entry name" value="DIACETYLCHITOBIOSE UPTAKE SYSTEM PERMEASE PROTEIN DASB"/>
    <property type="match status" value="1"/>
</dbReference>
<dbReference type="CDD" id="cd06261">
    <property type="entry name" value="TM_PBP2"/>
    <property type="match status" value="1"/>
</dbReference>
<keyword evidence="3" id="KW-1003">Cell membrane</keyword>
<evidence type="ECO:0000256" key="6">
    <source>
        <dbReference type="ARBA" id="ARBA00023136"/>
    </source>
</evidence>
<accession>A0A1H5GT99</accession>
<dbReference type="InterPro" id="IPR000515">
    <property type="entry name" value="MetI-like"/>
</dbReference>
<evidence type="ECO:0000256" key="8">
    <source>
        <dbReference type="SAM" id="MobiDB-lite"/>
    </source>
</evidence>
<keyword evidence="11" id="KW-1185">Reference proteome</keyword>
<dbReference type="GO" id="GO:0055085">
    <property type="term" value="P:transmembrane transport"/>
    <property type="evidence" value="ECO:0007669"/>
    <property type="project" value="InterPro"/>
</dbReference>
<reference evidence="11" key="1">
    <citation type="submission" date="2016-10" db="EMBL/GenBank/DDBJ databases">
        <authorList>
            <person name="Varghese N."/>
            <person name="Submissions S."/>
        </authorList>
    </citation>
    <scope>NUCLEOTIDE SEQUENCE [LARGE SCALE GENOMIC DNA]</scope>
    <source>
        <strain evidence="11">DSM 21368</strain>
    </source>
</reference>
<organism evidence="10 11">
    <name type="scientific">Ruania alba</name>
    <dbReference type="NCBI Taxonomy" id="648782"/>
    <lineage>
        <taxon>Bacteria</taxon>
        <taxon>Bacillati</taxon>
        <taxon>Actinomycetota</taxon>
        <taxon>Actinomycetes</taxon>
        <taxon>Micrococcales</taxon>
        <taxon>Ruaniaceae</taxon>
        <taxon>Ruania</taxon>
    </lineage>
</organism>
<dbReference type="RefSeq" id="WP_089772564.1">
    <property type="nucleotide sequence ID" value="NZ_FNTX01000001.1"/>
</dbReference>
<dbReference type="STRING" id="648782.SAMN04488554_1751"/>
<keyword evidence="5 7" id="KW-1133">Transmembrane helix</keyword>
<proteinExistence type="inferred from homology"/>
<keyword evidence="10" id="KW-0762">Sugar transport</keyword>
<gene>
    <name evidence="10" type="ORF">SAMN04488554_1751</name>
</gene>
<dbReference type="GO" id="GO:0005886">
    <property type="term" value="C:plasma membrane"/>
    <property type="evidence" value="ECO:0007669"/>
    <property type="project" value="UniProtKB-SubCell"/>
</dbReference>
<comment type="similarity">
    <text evidence="7">Belongs to the binding-protein-dependent transport system permease family.</text>
</comment>
<feature type="transmembrane region" description="Helical" evidence="7">
    <location>
        <begin position="29"/>
        <end position="53"/>
    </location>
</feature>
<dbReference type="PROSITE" id="PS50928">
    <property type="entry name" value="ABC_TM1"/>
    <property type="match status" value="1"/>
</dbReference>
<evidence type="ECO:0000259" key="9">
    <source>
        <dbReference type="PROSITE" id="PS50928"/>
    </source>
</evidence>
<dbReference type="Gene3D" id="1.10.3720.10">
    <property type="entry name" value="MetI-like"/>
    <property type="match status" value="1"/>
</dbReference>
<dbReference type="PANTHER" id="PTHR43227">
    <property type="entry name" value="BLL4140 PROTEIN"/>
    <property type="match status" value="1"/>
</dbReference>
<keyword evidence="4 7" id="KW-0812">Transmembrane</keyword>
<name>A0A1H5GT99_9MICO</name>
<feature type="transmembrane region" description="Helical" evidence="7">
    <location>
        <begin position="165"/>
        <end position="187"/>
    </location>
</feature>
<evidence type="ECO:0000313" key="10">
    <source>
        <dbReference type="EMBL" id="SEE18900.1"/>
    </source>
</evidence>
<keyword evidence="2 7" id="KW-0813">Transport</keyword>
<evidence type="ECO:0000256" key="4">
    <source>
        <dbReference type="ARBA" id="ARBA00022692"/>
    </source>
</evidence>
<evidence type="ECO:0000256" key="1">
    <source>
        <dbReference type="ARBA" id="ARBA00004651"/>
    </source>
</evidence>
<evidence type="ECO:0000313" key="11">
    <source>
        <dbReference type="Proteomes" id="UP000199220"/>
    </source>
</evidence>
<feature type="transmembrane region" description="Helical" evidence="7">
    <location>
        <begin position="272"/>
        <end position="292"/>
    </location>
</feature>
<feature type="region of interest" description="Disordered" evidence="8">
    <location>
        <begin position="1"/>
        <end position="21"/>
    </location>
</feature>
<feature type="compositionally biased region" description="Basic residues" evidence="8">
    <location>
        <begin position="8"/>
        <end position="21"/>
    </location>
</feature>
<dbReference type="EMBL" id="FNTX01000001">
    <property type="protein sequence ID" value="SEE18900.1"/>
    <property type="molecule type" value="Genomic_DNA"/>
</dbReference>
<protein>
    <submittedName>
        <fullName evidence="10">Multiple sugar transport system permease protein</fullName>
    </submittedName>
</protein>
<dbReference type="SUPFAM" id="SSF161098">
    <property type="entry name" value="MetI-like"/>
    <property type="match status" value="1"/>
</dbReference>
<dbReference type="InterPro" id="IPR035906">
    <property type="entry name" value="MetI-like_sf"/>
</dbReference>
<feature type="domain" description="ABC transmembrane type-1" evidence="9">
    <location>
        <begin position="87"/>
        <end position="291"/>
    </location>
</feature>
<sequence length="302" mass="32963">MSTDALLHRRSRPVPTHRRSRSTAAQHRAGWLFVAPFALLLLVLIVIPLLWAVRMSLFTDTLARGEQFTGLTNFAMVLRDPEFLGSVGRILLLGAVQVPVTLGLAMFAALLLDHFTGKYPKLYRLALFLPYAVPGVVAVLMWGYLYSPTFGPLQTNVLTPSTGLAAIGNVLVWSATGFMMIIIHSALQGVPQEIYQAARVDGAGPVRLAIWIKIPMIAPSLVLTGLLAVFGAMQLFTEPDILSAQAPDVFVPAYTPNTYAHNLAFSYAQFNYAAAVSFTIGFLVFIASFILLRLTRKRSGLS</sequence>
<feature type="transmembrane region" description="Helical" evidence="7">
    <location>
        <begin position="208"/>
        <end position="233"/>
    </location>
</feature>
<feature type="transmembrane region" description="Helical" evidence="7">
    <location>
        <begin position="125"/>
        <end position="145"/>
    </location>
</feature>
<keyword evidence="6 7" id="KW-0472">Membrane</keyword>
<evidence type="ECO:0000256" key="5">
    <source>
        <dbReference type="ARBA" id="ARBA00022989"/>
    </source>
</evidence>
<dbReference type="Pfam" id="PF00528">
    <property type="entry name" value="BPD_transp_1"/>
    <property type="match status" value="1"/>
</dbReference>
<feature type="transmembrane region" description="Helical" evidence="7">
    <location>
        <begin position="90"/>
        <end position="113"/>
    </location>
</feature>
<dbReference type="OrthoDB" id="3210259at2"/>